<keyword evidence="1" id="KW-0863">Zinc-finger</keyword>
<dbReference type="CDD" id="cd16473">
    <property type="entry name" value="RING-H2_RNF103"/>
    <property type="match status" value="1"/>
</dbReference>
<evidence type="ECO:0000256" key="3">
    <source>
        <dbReference type="SAM" id="Phobius"/>
    </source>
</evidence>
<gene>
    <name evidence="5" type="ORF">BP00DRAFT_359724</name>
</gene>
<dbReference type="Gene3D" id="3.30.40.10">
    <property type="entry name" value="Zinc/RING finger domain, C3HC4 (zinc finger)"/>
    <property type="match status" value="1"/>
</dbReference>
<dbReference type="SMART" id="SM00184">
    <property type="entry name" value="RING"/>
    <property type="match status" value="1"/>
</dbReference>
<protein>
    <recommendedName>
        <fullName evidence="4">RING-type domain-containing protein</fullName>
    </recommendedName>
</protein>
<keyword evidence="3" id="KW-0812">Transmembrane</keyword>
<dbReference type="PROSITE" id="PS50089">
    <property type="entry name" value="ZF_RING_2"/>
    <property type="match status" value="1"/>
</dbReference>
<keyword evidence="3" id="KW-1133">Transmembrane helix</keyword>
<accession>A0A2V5HTM5</accession>
<feature type="region of interest" description="Disordered" evidence="2">
    <location>
        <begin position="311"/>
        <end position="360"/>
    </location>
</feature>
<keyword evidence="3" id="KW-0472">Membrane</keyword>
<keyword evidence="1" id="KW-0479">Metal-binding</keyword>
<dbReference type="FunFam" id="3.30.40.10:FF:000539">
    <property type="entry name" value="Ring finger domain protein"/>
    <property type="match status" value="1"/>
</dbReference>
<dbReference type="InterPro" id="IPR001841">
    <property type="entry name" value="Znf_RING"/>
</dbReference>
<feature type="region of interest" description="Disordered" evidence="2">
    <location>
        <begin position="1"/>
        <end position="23"/>
    </location>
</feature>
<dbReference type="GO" id="GO:0008270">
    <property type="term" value="F:zinc ion binding"/>
    <property type="evidence" value="ECO:0007669"/>
    <property type="project" value="UniProtKB-KW"/>
</dbReference>
<reference evidence="5 6" key="1">
    <citation type="submission" date="2018-02" db="EMBL/GenBank/DDBJ databases">
        <title>The genomes of Aspergillus section Nigri reveals drivers in fungal speciation.</title>
        <authorList>
            <consortium name="DOE Joint Genome Institute"/>
            <person name="Vesth T.C."/>
            <person name="Nybo J."/>
            <person name="Theobald S."/>
            <person name="Brandl J."/>
            <person name="Frisvad J.C."/>
            <person name="Nielsen K.F."/>
            <person name="Lyhne E.K."/>
            <person name="Kogle M.E."/>
            <person name="Kuo A."/>
            <person name="Riley R."/>
            <person name="Clum A."/>
            <person name="Nolan M."/>
            <person name="Lipzen A."/>
            <person name="Salamov A."/>
            <person name="Henrissat B."/>
            <person name="Wiebenga A."/>
            <person name="De vries R.P."/>
            <person name="Grigoriev I.V."/>
            <person name="Mortensen U.H."/>
            <person name="Andersen M.R."/>
            <person name="Baker S.E."/>
        </authorList>
    </citation>
    <scope>NUCLEOTIDE SEQUENCE [LARGE SCALE GENOMIC DNA]</scope>
    <source>
        <strain evidence="5 6">CBS 114.80</strain>
    </source>
</reference>
<dbReference type="AlphaFoldDB" id="A0A2V5HTM5"/>
<evidence type="ECO:0000313" key="5">
    <source>
        <dbReference type="EMBL" id="PYI24923.1"/>
    </source>
</evidence>
<dbReference type="GO" id="GO:0006511">
    <property type="term" value="P:ubiquitin-dependent protein catabolic process"/>
    <property type="evidence" value="ECO:0007669"/>
    <property type="project" value="TreeGrafter"/>
</dbReference>
<evidence type="ECO:0000313" key="6">
    <source>
        <dbReference type="Proteomes" id="UP000248817"/>
    </source>
</evidence>
<feature type="compositionally biased region" description="Low complexity" evidence="2">
    <location>
        <begin position="327"/>
        <end position="340"/>
    </location>
</feature>
<proteinExistence type="predicted"/>
<keyword evidence="6" id="KW-1185">Reference proteome</keyword>
<dbReference type="GO" id="GO:0005737">
    <property type="term" value="C:cytoplasm"/>
    <property type="evidence" value="ECO:0007669"/>
    <property type="project" value="TreeGrafter"/>
</dbReference>
<dbReference type="Proteomes" id="UP000248817">
    <property type="component" value="Unassembled WGS sequence"/>
</dbReference>
<dbReference type="GO" id="GO:0061630">
    <property type="term" value="F:ubiquitin protein ligase activity"/>
    <property type="evidence" value="ECO:0007669"/>
    <property type="project" value="TreeGrafter"/>
</dbReference>
<organism evidence="5 6">
    <name type="scientific">Aspergillus indologenus CBS 114.80</name>
    <dbReference type="NCBI Taxonomy" id="1450541"/>
    <lineage>
        <taxon>Eukaryota</taxon>
        <taxon>Fungi</taxon>
        <taxon>Dikarya</taxon>
        <taxon>Ascomycota</taxon>
        <taxon>Pezizomycotina</taxon>
        <taxon>Eurotiomycetes</taxon>
        <taxon>Eurotiomycetidae</taxon>
        <taxon>Eurotiales</taxon>
        <taxon>Aspergillaceae</taxon>
        <taxon>Aspergillus</taxon>
        <taxon>Aspergillus subgen. Circumdati</taxon>
    </lineage>
</organism>
<evidence type="ECO:0000256" key="2">
    <source>
        <dbReference type="SAM" id="MobiDB-lite"/>
    </source>
</evidence>
<feature type="domain" description="RING-type" evidence="4">
    <location>
        <begin position="193"/>
        <end position="235"/>
    </location>
</feature>
<dbReference type="EMBL" id="KZ825712">
    <property type="protein sequence ID" value="PYI24923.1"/>
    <property type="molecule type" value="Genomic_DNA"/>
</dbReference>
<name>A0A2V5HTM5_9EURO</name>
<dbReference type="InterPro" id="IPR013083">
    <property type="entry name" value="Znf_RING/FYVE/PHD"/>
</dbReference>
<dbReference type="Pfam" id="PF13639">
    <property type="entry name" value="zf-RING_2"/>
    <property type="match status" value="1"/>
</dbReference>
<dbReference type="PANTHER" id="PTHR22765">
    <property type="entry name" value="RING FINGER AND PROTEASE ASSOCIATED DOMAIN-CONTAINING"/>
    <property type="match status" value="1"/>
</dbReference>
<evidence type="ECO:0000259" key="4">
    <source>
        <dbReference type="PROSITE" id="PS50089"/>
    </source>
</evidence>
<dbReference type="PANTHER" id="PTHR22765:SF434">
    <property type="entry name" value="GB|AAD18119.1-RELATED"/>
    <property type="match status" value="1"/>
</dbReference>
<dbReference type="InterPro" id="IPR051826">
    <property type="entry name" value="E3_ubiquitin-ligase_domain"/>
</dbReference>
<evidence type="ECO:0000256" key="1">
    <source>
        <dbReference type="PROSITE-ProRule" id="PRU00175"/>
    </source>
</evidence>
<keyword evidence="1" id="KW-0862">Zinc</keyword>
<feature type="transmembrane region" description="Helical" evidence="3">
    <location>
        <begin position="31"/>
        <end position="56"/>
    </location>
</feature>
<sequence length="381" mass="41646">MSSTTTTSSPSATNTDHTAASNNNSPTSSPLLFFVALGFGVVFTNLWIIVGVKYCFRYNQRNRQIRGEESGEPIDLLAMPRTHRRRREKKLMSMDEVNERFPLVKYKAWRSSRADEGLSTAGGIAASVAGDYNLEDGHGRFTRSFAAPAAPTSQLNDNLQLESAPTDEDEDDIGNQIRTAIPAELLANPGDTCAICLDSIEDDDDIRGLTCGHAFHASCVDPWLTGRRACCPLCKADYYVPKPRAETRETAINQERTGRRLIVPTYPQTVFLGGGRIDSPGPPTVSPRAQQVLPTFRTSFSRLGHWRRPGVDDSHDIDNTAEITIPSDRGSSRLSLFSSGPFRPHTSRQSRGGGEPGRRTVVTASLGNNRTLNQLEAGPAV</sequence>
<dbReference type="SUPFAM" id="SSF57850">
    <property type="entry name" value="RING/U-box"/>
    <property type="match status" value="1"/>
</dbReference>